<evidence type="ECO:0008006" key="6">
    <source>
        <dbReference type="Google" id="ProtNLM"/>
    </source>
</evidence>
<evidence type="ECO:0000313" key="3">
    <source>
        <dbReference type="EMBL" id="MDT6974935.1"/>
    </source>
</evidence>
<name>F7LPB8_BACFG</name>
<feature type="transmembrane region" description="Helical" evidence="1">
    <location>
        <begin position="97"/>
        <end position="116"/>
    </location>
</feature>
<accession>F7LPB8</accession>
<dbReference type="RefSeq" id="WP_009292100.1">
    <property type="nucleotide sequence ID" value="NZ_CP043610.1"/>
</dbReference>
<evidence type="ECO:0000313" key="5">
    <source>
        <dbReference type="Proteomes" id="UP001258434"/>
    </source>
</evidence>
<proteinExistence type="predicted"/>
<protein>
    <recommendedName>
        <fullName evidence="6">Transmembrane protein</fullName>
    </recommendedName>
</protein>
<sequence length="173" mass="19351">MSGLIYKLSKTKLWIIFCYFVLLFVVGAILTIVTLNFENSCLLGNAPITLIAIIGGIGSAILGNTIYYIRKLYKACIRNAVENPCGYNEKVSEIGNFFYFITRPFFAIAFSLLIHISLKSSVNFITVKEAIIDNGFIYLNMLLSFIGGFATGSMITFIEEKSKKVIKEKINLE</sequence>
<feature type="transmembrane region" description="Helical" evidence="1">
    <location>
        <begin position="136"/>
        <end position="158"/>
    </location>
</feature>
<reference evidence="2 4" key="1">
    <citation type="journal article" date="2019" name="Nat. Med.">
        <title>A library of human gut bacterial isolates paired with longitudinal multiomics data enables mechanistic microbiome research.</title>
        <authorList>
            <person name="Poyet M."/>
            <person name="Groussin M."/>
            <person name="Gibbons S.M."/>
            <person name="Avila-Pacheco J."/>
            <person name="Jiang X."/>
            <person name="Kearney S.M."/>
            <person name="Perrotta A.R."/>
            <person name="Berdy B."/>
            <person name="Zhao S."/>
            <person name="Lieberman T.D."/>
            <person name="Swanson P.K."/>
            <person name="Smith M."/>
            <person name="Roesemann S."/>
            <person name="Alexander J.E."/>
            <person name="Rich S.A."/>
            <person name="Livny J."/>
            <person name="Vlamakis H."/>
            <person name="Clish C."/>
            <person name="Bullock K."/>
            <person name="Deik A."/>
            <person name="Scott J."/>
            <person name="Pierce K.A."/>
            <person name="Xavier R.J."/>
            <person name="Alm E.J."/>
        </authorList>
    </citation>
    <scope>NUCLEOTIDE SEQUENCE [LARGE SCALE GENOMIC DNA]</scope>
    <source>
        <strain evidence="2 4">BIOML-A46</strain>
    </source>
</reference>
<dbReference type="AlphaFoldDB" id="F7LPB8"/>
<evidence type="ECO:0000256" key="1">
    <source>
        <dbReference type="SAM" id="Phobius"/>
    </source>
</evidence>
<keyword evidence="1" id="KW-1133">Transmembrane helix</keyword>
<reference evidence="5" key="2">
    <citation type="submission" date="2023-07" db="EMBL/GenBank/DDBJ databases">
        <title>A gut symbiont ubiquitin homologue binds and inactivates peptidyl-prolyl isomerase to mediate the interbacterial arms race in the human gut.</title>
        <authorList>
            <person name="Jiang K."/>
            <person name="Li W."/>
            <person name="Tong M."/>
            <person name="Xu J."/>
            <person name="Chen Z."/>
            <person name="Yang Y."/>
            <person name="Zang Y."/>
            <person name="Jiao X."/>
            <person name="Liu C."/>
            <person name="Lim B."/>
            <person name="Jiang X."/>
            <person name="Wang J."/>
            <person name="Wu D."/>
            <person name="Wang M."/>
            <person name="Liu S.-J."/>
            <person name="Shao F."/>
            <person name="Gao X."/>
        </authorList>
    </citation>
    <scope>NUCLEOTIDE SEQUENCE [LARGE SCALE GENOMIC DNA]</scope>
    <source>
        <strain evidence="5">GS077</strain>
    </source>
</reference>
<organism evidence="2 4">
    <name type="scientific">Bacteroides fragilis</name>
    <dbReference type="NCBI Taxonomy" id="817"/>
    <lineage>
        <taxon>Bacteria</taxon>
        <taxon>Pseudomonadati</taxon>
        <taxon>Bacteroidota</taxon>
        <taxon>Bacteroidia</taxon>
        <taxon>Bacteroidales</taxon>
        <taxon>Bacteroidaceae</taxon>
        <taxon>Bacteroides</taxon>
    </lineage>
</organism>
<keyword evidence="1" id="KW-0472">Membrane</keyword>
<feature type="transmembrane region" description="Helical" evidence="1">
    <location>
        <begin position="12"/>
        <end position="35"/>
    </location>
</feature>
<feature type="transmembrane region" description="Helical" evidence="1">
    <location>
        <begin position="47"/>
        <end position="69"/>
    </location>
</feature>
<evidence type="ECO:0000313" key="2">
    <source>
        <dbReference type="EMBL" id="KAA5001773.1"/>
    </source>
</evidence>
<comment type="caution">
    <text evidence="2">The sequence shown here is derived from an EMBL/GenBank/DDBJ whole genome shotgun (WGS) entry which is preliminary data.</text>
</comment>
<keyword evidence="1" id="KW-0812">Transmembrane</keyword>
<dbReference type="EMBL" id="JAVFHL010000001">
    <property type="protein sequence ID" value="MDT6974935.1"/>
    <property type="molecule type" value="Genomic_DNA"/>
</dbReference>
<evidence type="ECO:0000313" key="4">
    <source>
        <dbReference type="Proteomes" id="UP000460666"/>
    </source>
</evidence>
<dbReference type="Proteomes" id="UP000460666">
    <property type="component" value="Unassembled WGS sequence"/>
</dbReference>
<dbReference type="EMBL" id="VWCJ01000001">
    <property type="protein sequence ID" value="KAA5001773.1"/>
    <property type="molecule type" value="Genomic_DNA"/>
</dbReference>
<dbReference type="HOGENOM" id="CLU_1544601_0_0_10"/>
<reference evidence="3" key="4">
    <citation type="submission" date="2024-03" db="EMBL/GenBank/DDBJ databases">
        <title>A gut symbiont ubiquitin homologue binds and inactivates peptidyl-prolyl isomerase to mediate the interbacterial arms race in the human gut.</title>
        <authorList>
            <person name="Jiang K."/>
            <person name="Li W."/>
            <person name="Tong M."/>
            <person name="Xu J."/>
            <person name="Chen Z."/>
            <person name="Yang Y."/>
            <person name="Zang Y."/>
            <person name="Jiao X."/>
            <person name="Liu C."/>
            <person name="Lim B."/>
            <person name="Jiang X."/>
            <person name="Wang J."/>
            <person name="Wu D."/>
            <person name="Wang M."/>
            <person name="Liu S.-J."/>
            <person name="Shao F."/>
            <person name="Gao X."/>
        </authorList>
    </citation>
    <scope>NUCLEOTIDE SEQUENCE</scope>
    <source>
        <strain evidence="3">GS077</strain>
    </source>
</reference>
<gene>
    <name evidence="3" type="ORF">BFGS077_000180</name>
    <name evidence="2" type="ORF">F2Z89_00220</name>
</gene>
<dbReference type="Proteomes" id="UP001258434">
    <property type="component" value="Unassembled WGS sequence"/>
</dbReference>
<reference evidence="3 5" key="3">
    <citation type="submission" date="2023-08" db="EMBL/GenBank/DDBJ databases">
        <authorList>
            <person name="Du M."/>
            <person name="Liu C."/>
            <person name="Liu S.-J."/>
        </authorList>
    </citation>
    <scope>NUCLEOTIDE SEQUENCE [LARGE SCALE GENOMIC DNA]</scope>
    <source>
        <strain evidence="3 5">GS077</strain>
    </source>
</reference>